<keyword evidence="6 12" id="KW-0812">Transmembrane</keyword>
<dbReference type="Pfam" id="PF00672">
    <property type="entry name" value="HAMP"/>
    <property type="match status" value="1"/>
</dbReference>
<dbReference type="RefSeq" id="WP_381838547.1">
    <property type="nucleotide sequence ID" value="NZ_JBHTCF010000022.1"/>
</dbReference>
<feature type="transmembrane region" description="Helical" evidence="12">
    <location>
        <begin position="83"/>
        <end position="106"/>
    </location>
</feature>
<dbReference type="Gene3D" id="3.30.565.10">
    <property type="entry name" value="Histidine kinase-like ATPase, C-terminal domain"/>
    <property type="match status" value="1"/>
</dbReference>
<dbReference type="InterPro" id="IPR036890">
    <property type="entry name" value="HATPase_C_sf"/>
</dbReference>
<dbReference type="SUPFAM" id="SSF158472">
    <property type="entry name" value="HAMP domain-like"/>
    <property type="match status" value="1"/>
</dbReference>
<keyword evidence="16" id="KW-1185">Reference proteome</keyword>
<dbReference type="Proteomes" id="UP001596523">
    <property type="component" value="Unassembled WGS sequence"/>
</dbReference>
<dbReference type="Pfam" id="PF02518">
    <property type="entry name" value="HATPase_c"/>
    <property type="match status" value="1"/>
</dbReference>
<dbReference type="Gene3D" id="1.10.287.130">
    <property type="match status" value="1"/>
</dbReference>
<evidence type="ECO:0000256" key="8">
    <source>
        <dbReference type="ARBA" id="ARBA00022989"/>
    </source>
</evidence>
<evidence type="ECO:0000256" key="6">
    <source>
        <dbReference type="ARBA" id="ARBA00022692"/>
    </source>
</evidence>
<dbReference type="GO" id="GO:0016301">
    <property type="term" value="F:kinase activity"/>
    <property type="evidence" value="ECO:0007669"/>
    <property type="project" value="UniProtKB-KW"/>
</dbReference>
<evidence type="ECO:0000256" key="10">
    <source>
        <dbReference type="ARBA" id="ARBA00023136"/>
    </source>
</evidence>
<evidence type="ECO:0000313" key="16">
    <source>
        <dbReference type="Proteomes" id="UP001596523"/>
    </source>
</evidence>
<organism evidence="15 16">
    <name type="scientific">Streptomyces monticola</name>
    <dbReference type="NCBI Taxonomy" id="2666263"/>
    <lineage>
        <taxon>Bacteria</taxon>
        <taxon>Bacillati</taxon>
        <taxon>Actinomycetota</taxon>
        <taxon>Actinomycetes</taxon>
        <taxon>Kitasatosporales</taxon>
        <taxon>Streptomycetaceae</taxon>
        <taxon>Streptomyces</taxon>
    </lineage>
</organism>
<evidence type="ECO:0000256" key="3">
    <source>
        <dbReference type="ARBA" id="ARBA00012438"/>
    </source>
</evidence>
<keyword evidence="10 12" id="KW-0472">Membrane</keyword>
<keyword evidence="8 12" id="KW-1133">Transmembrane helix</keyword>
<sequence length="389" mass="41446">MRVRTRIALVFGALFLTLGAVLLTVVNIMARRGTKHRAQDIAREQDGAGGDVSVVPDPSATPPLGSSVSVVTLEVSQAASQELMLWSAVGLGVTVILAVAVGWWTAGRVLRPVHAMTARARQISARNLHERIAAQEPDDELKELGDTLDGLLERLDQAFESQRRFVANASHELRTPLATQRTAIQVGLADPAPSSQDLARTKELLLASNRRSEHLIEGLLTLAHSERGLDEREPVDLAEVVREECAAHGETPGIRLEVTTSPCWVLGNRTLLSRLAANLVANAFAYNREQDGTVRVVVTRKAELTVANTGPQIPASAIPALFEPFRRGEGRDRTGTGSGLGLSIVASIVAAHGGRVHASPGPPGHGGLIIRVTLEPAGDTPGRTPSRHS</sequence>
<dbReference type="PROSITE" id="PS50109">
    <property type="entry name" value="HIS_KIN"/>
    <property type="match status" value="1"/>
</dbReference>
<dbReference type="InterPro" id="IPR004358">
    <property type="entry name" value="Sig_transdc_His_kin-like_C"/>
</dbReference>
<feature type="domain" description="HAMP" evidence="14">
    <location>
        <begin position="107"/>
        <end position="160"/>
    </location>
</feature>
<comment type="catalytic activity">
    <reaction evidence="1">
        <text>ATP + protein L-histidine = ADP + protein N-phospho-L-histidine.</text>
        <dbReference type="EC" id="2.7.13.3"/>
    </reaction>
</comment>
<feature type="region of interest" description="Disordered" evidence="11">
    <location>
        <begin position="37"/>
        <end position="61"/>
    </location>
</feature>
<feature type="transmembrane region" description="Helical" evidence="12">
    <location>
        <begin position="7"/>
        <end position="30"/>
    </location>
</feature>
<protein>
    <recommendedName>
        <fullName evidence="3">histidine kinase</fullName>
        <ecNumber evidence="3">2.7.13.3</ecNumber>
    </recommendedName>
</protein>
<dbReference type="InterPro" id="IPR005467">
    <property type="entry name" value="His_kinase_dom"/>
</dbReference>
<keyword evidence="4" id="KW-0597">Phosphoprotein</keyword>
<keyword evidence="9" id="KW-0902">Two-component regulatory system</keyword>
<dbReference type="PANTHER" id="PTHR45436">
    <property type="entry name" value="SENSOR HISTIDINE KINASE YKOH"/>
    <property type="match status" value="1"/>
</dbReference>
<reference evidence="16" key="1">
    <citation type="journal article" date="2019" name="Int. J. Syst. Evol. Microbiol.">
        <title>The Global Catalogue of Microorganisms (GCM) 10K type strain sequencing project: providing services to taxonomists for standard genome sequencing and annotation.</title>
        <authorList>
            <consortium name="The Broad Institute Genomics Platform"/>
            <consortium name="The Broad Institute Genome Sequencing Center for Infectious Disease"/>
            <person name="Wu L."/>
            <person name="Ma J."/>
        </authorList>
    </citation>
    <scope>NUCLEOTIDE SEQUENCE [LARGE SCALE GENOMIC DNA]</scope>
    <source>
        <strain evidence="16">SYNS20</strain>
    </source>
</reference>
<dbReference type="PRINTS" id="PR00344">
    <property type="entry name" value="BCTRLSENSOR"/>
</dbReference>
<keyword evidence="7 15" id="KW-0418">Kinase</keyword>
<dbReference type="Gene3D" id="6.10.340.10">
    <property type="match status" value="1"/>
</dbReference>
<evidence type="ECO:0000313" key="15">
    <source>
        <dbReference type="EMBL" id="MFC7309539.1"/>
    </source>
</evidence>
<evidence type="ECO:0000256" key="4">
    <source>
        <dbReference type="ARBA" id="ARBA00022553"/>
    </source>
</evidence>
<dbReference type="CDD" id="cd00075">
    <property type="entry name" value="HATPase"/>
    <property type="match status" value="1"/>
</dbReference>
<dbReference type="SMART" id="SM00388">
    <property type="entry name" value="HisKA"/>
    <property type="match status" value="1"/>
</dbReference>
<dbReference type="SMART" id="SM00304">
    <property type="entry name" value="HAMP"/>
    <property type="match status" value="1"/>
</dbReference>
<accession>A0ABW2JV84</accession>
<dbReference type="SMART" id="SM00387">
    <property type="entry name" value="HATPase_c"/>
    <property type="match status" value="1"/>
</dbReference>
<comment type="subcellular location">
    <subcellularLocation>
        <location evidence="2">Cell membrane</location>
    </subcellularLocation>
</comment>
<dbReference type="InterPro" id="IPR003661">
    <property type="entry name" value="HisK_dim/P_dom"/>
</dbReference>
<feature type="domain" description="Histidine kinase" evidence="13">
    <location>
        <begin position="168"/>
        <end position="378"/>
    </location>
</feature>
<dbReference type="CDD" id="cd00082">
    <property type="entry name" value="HisKA"/>
    <property type="match status" value="1"/>
</dbReference>
<dbReference type="CDD" id="cd06225">
    <property type="entry name" value="HAMP"/>
    <property type="match status" value="1"/>
</dbReference>
<dbReference type="PROSITE" id="PS50885">
    <property type="entry name" value="HAMP"/>
    <property type="match status" value="1"/>
</dbReference>
<evidence type="ECO:0000256" key="1">
    <source>
        <dbReference type="ARBA" id="ARBA00000085"/>
    </source>
</evidence>
<evidence type="ECO:0000256" key="12">
    <source>
        <dbReference type="SAM" id="Phobius"/>
    </source>
</evidence>
<evidence type="ECO:0000259" key="13">
    <source>
        <dbReference type="PROSITE" id="PS50109"/>
    </source>
</evidence>
<evidence type="ECO:0000256" key="5">
    <source>
        <dbReference type="ARBA" id="ARBA00022679"/>
    </source>
</evidence>
<dbReference type="PANTHER" id="PTHR45436:SF5">
    <property type="entry name" value="SENSOR HISTIDINE KINASE TRCS"/>
    <property type="match status" value="1"/>
</dbReference>
<dbReference type="SUPFAM" id="SSF47384">
    <property type="entry name" value="Homodimeric domain of signal transducing histidine kinase"/>
    <property type="match status" value="1"/>
</dbReference>
<dbReference type="EC" id="2.7.13.3" evidence="3"/>
<evidence type="ECO:0000256" key="7">
    <source>
        <dbReference type="ARBA" id="ARBA00022777"/>
    </source>
</evidence>
<comment type="caution">
    <text evidence="15">The sequence shown here is derived from an EMBL/GenBank/DDBJ whole genome shotgun (WGS) entry which is preliminary data.</text>
</comment>
<dbReference type="InterPro" id="IPR003660">
    <property type="entry name" value="HAMP_dom"/>
</dbReference>
<dbReference type="InterPro" id="IPR036097">
    <property type="entry name" value="HisK_dim/P_sf"/>
</dbReference>
<proteinExistence type="predicted"/>
<evidence type="ECO:0000256" key="9">
    <source>
        <dbReference type="ARBA" id="ARBA00023012"/>
    </source>
</evidence>
<name>A0ABW2JV84_9ACTN</name>
<dbReference type="InterPro" id="IPR050428">
    <property type="entry name" value="TCS_sensor_his_kinase"/>
</dbReference>
<evidence type="ECO:0000259" key="14">
    <source>
        <dbReference type="PROSITE" id="PS50885"/>
    </source>
</evidence>
<dbReference type="SUPFAM" id="SSF55874">
    <property type="entry name" value="ATPase domain of HSP90 chaperone/DNA topoisomerase II/histidine kinase"/>
    <property type="match status" value="1"/>
</dbReference>
<dbReference type="EMBL" id="JBHTCF010000022">
    <property type="protein sequence ID" value="MFC7309539.1"/>
    <property type="molecule type" value="Genomic_DNA"/>
</dbReference>
<evidence type="ECO:0000256" key="2">
    <source>
        <dbReference type="ARBA" id="ARBA00004236"/>
    </source>
</evidence>
<dbReference type="Pfam" id="PF00512">
    <property type="entry name" value="HisKA"/>
    <property type="match status" value="1"/>
</dbReference>
<feature type="compositionally biased region" description="Basic and acidic residues" evidence="11">
    <location>
        <begin position="37"/>
        <end position="46"/>
    </location>
</feature>
<dbReference type="InterPro" id="IPR003594">
    <property type="entry name" value="HATPase_dom"/>
</dbReference>
<evidence type="ECO:0000256" key="11">
    <source>
        <dbReference type="SAM" id="MobiDB-lite"/>
    </source>
</evidence>
<gene>
    <name evidence="15" type="ORF">ACFQVC_35675</name>
</gene>
<keyword evidence="5" id="KW-0808">Transferase</keyword>